<dbReference type="CDD" id="cd00586">
    <property type="entry name" value="4HBT"/>
    <property type="match status" value="1"/>
</dbReference>
<dbReference type="PANTHER" id="PTHR31793">
    <property type="entry name" value="4-HYDROXYBENZOYL-COA THIOESTERASE FAMILY MEMBER"/>
    <property type="match status" value="1"/>
</dbReference>
<evidence type="ECO:0000256" key="1">
    <source>
        <dbReference type="ARBA" id="ARBA00005953"/>
    </source>
</evidence>
<dbReference type="Gene3D" id="3.10.129.10">
    <property type="entry name" value="Hotdog Thioesterase"/>
    <property type="match status" value="1"/>
</dbReference>
<sequence length="131" mass="15093">MFECQIEPRYNETDAMGHIGNTTVPVWFEHARNPLFKLCHPTLTREDWPLIVAKVTIDYRAQTYYDHPVTVKSWVKSIGGKSFVFYQELYQQGQLTASGETVLVWFDYAAATTEPLPGWVRDRLSAHLLEG</sequence>
<dbReference type="SUPFAM" id="SSF54637">
    <property type="entry name" value="Thioesterase/thiol ester dehydrase-isomerase"/>
    <property type="match status" value="1"/>
</dbReference>
<organism evidence="3 4">
    <name type="scientific">Gammaproteobacteria bacterium LSUCC0057</name>
    <dbReference type="NCBI Taxonomy" id="2559237"/>
    <lineage>
        <taxon>Bacteria</taxon>
        <taxon>Pseudomonadati</taxon>
        <taxon>Pseudomonadota</taxon>
        <taxon>Gammaproteobacteria</taxon>
        <taxon>Cellvibrionales</taxon>
        <taxon>Porticoccaceae</taxon>
        <taxon>SAR92 clade</taxon>
    </lineage>
</organism>
<dbReference type="Pfam" id="PF13279">
    <property type="entry name" value="4HBT_2"/>
    <property type="match status" value="1"/>
</dbReference>
<comment type="caution">
    <text evidence="3">The sequence shown here is derived from an EMBL/GenBank/DDBJ whole genome shotgun (WGS) entry which is preliminary data.</text>
</comment>
<dbReference type="GO" id="GO:0047617">
    <property type="term" value="F:fatty acyl-CoA hydrolase activity"/>
    <property type="evidence" value="ECO:0007669"/>
    <property type="project" value="TreeGrafter"/>
</dbReference>
<keyword evidence="2" id="KW-0378">Hydrolase</keyword>
<evidence type="ECO:0000256" key="2">
    <source>
        <dbReference type="ARBA" id="ARBA00022801"/>
    </source>
</evidence>
<reference evidence="3 4" key="1">
    <citation type="submission" date="2019-03" db="EMBL/GenBank/DDBJ databases">
        <title>Draft genome of Gammaproteobacteria bacterium LSUCC0057, a member of the SAR92 clade.</title>
        <authorList>
            <person name="Lanclos V.C."/>
            <person name="Doiron C."/>
            <person name="Henson M.W."/>
            <person name="Thrash J.C."/>
        </authorList>
    </citation>
    <scope>NUCLEOTIDE SEQUENCE [LARGE SCALE GENOMIC DNA]</scope>
    <source>
        <strain evidence="3 4">LSUCC0057</strain>
    </source>
</reference>
<dbReference type="PANTHER" id="PTHR31793:SF27">
    <property type="entry name" value="NOVEL THIOESTERASE SUPERFAMILY DOMAIN AND SAPOSIN A-TYPE DOMAIN CONTAINING PROTEIN (0610012H03RIK)"/>
    <property type="match status" value="1"/>
</dbReference>
<keyword evidence="4" id="KW-1185">Reference proteome</keyword>
<evidence type="ECO:0000313" key="4">
    <source>
        <dbReference type="Proteomes" id="UP000298133"/>
    </source>
</evidence>
<dbReference type="InterPro" id="IPR050563">
    <property type="entry name" value="4-hydroxybenzoyl-CoA_TE"/>
</dbReference>
<proteinExistence type="inferred from homology"/>
<dbReference type="OrthoDB" id="9799036at2"/>
<comment type="similarity">
    <text evidence="1">Belongs to the 4-hydroxybenzoyl-CoA thioesterase family.</text>
</comment>
<dbReference type="InterPro" id="IPR029069">
    <property type="entry name" value="HotDog_dom_sf"/>
</dbReference>
<gene>
    <name evidence="3" type="ORF">E3W66_04845</name>
</gene>
<evidence type="ECO:0000313" key="3">
    <source>
        <dbReference type="EMBL" id="TFH69248.1"/>
    </source>
</evidence>
<dbReference type="EMBL" id="SPIA01000001">
    <property type="protein sequence ID" value="TFH69248.1"/>
    <property type="molecule type" value="Genomic_DNA"/>
</dbReference>
<dbReference type="AlphaFoldDB" id="A0A4Y8UL97"/>
<name>A0A4Y8UL97_9GAMM</name>
<accession>A0A4Y8UL97</accession>
<protein>
    <submittedName>
        <fullName evidence="3">Acyl-CoA thioesterase</fullName>
    </submittedName>
</protein>
<dbReference type="Proteomes" id="UP000298133">
    <property type="component" value="Unassembled WGS sequence"/>
</dbReference>